<name>A0A1I3R848_9GAMM</name>
<dbReference type="InterPro" id="IPR046509">
    <property type="entry name" value="DUF6687"/>
</dbReference>
<evidence type="ECO:0000313" key="1">
    <source>
        <dbReference type="EMBL" id="PHM39795.1"/>
    </source>
</evidence>
<sequence length="452" mass="50711">MINTLPLHDGDDLVLVDNDVAAKLDGLELRLLANRVIAFHHNQFFDLQNIIAGRGAITRNGNPYDLRRQNLAVQHYNFGRHGELELHEPKTDSARFAVLTPTAGAAVLPTIHEVRLSPGDRLAFLPFEKTRNLPNIAADAIHNKGTQLSLSHWPSNRTPERYKANLSTESVMKFLMSENPDYPADARYVTTDHFDLDGLASVYALLAPEHAMKHKQLLIDVGQFDDFARGHNPQARRLAFTLNTIAAQTPPPAGSTPHSTGHIAAVFAKLLPAMRELLDASVIQEELWRDTEQNYLATEALLDNPNVMLEQYPELDLAVFRLPASEVPYEPEPRRYLGFSPIPFHNRTPLSTIALVTQDDIVVHQRYEGWVELQSGAPRPRRDLSIFMRALESAEPNGCPWYYDGVQYIMPRFGRGSSQPTHLPIETILDELKHFLAVAPPAWLSSPLIASY</sequence>
<keyword evidence="4" id="KW-1185">Reference proteome</keyword>
<dbReference type="RefSeq" id="WP_092510664.1">
    <property type="nucleotide sequence ID" value="NZ_CAWNQB010000078.1"/>
</dbReference>
<reference evidence="1 4" key="3">
    <citation type="journal article" date="2017" name="Nat. Microbiol.">
        <title>Natural product diversity associated with the nematode symbionts Photorhabdus and Xenorhabdus.</title>
        <authorList>
            <person name="Tobias N.J."/>
            <person name="Wolff H."/>
            <person name="Djahanschiri B."/>
            <person name="Grundmann F."/>
            <person name="Kronenwerth M."/>
            <person name="Shi Y.M."/>
            <person name="Simonyi S."/>
            <person name="Grun P."/>
            <person name="Shapiro-Ilan D."/>
            <person name="Pidot S.J."/>
            <person name="Stinear T.P."/>
            <person name="Ebersberger I."/>
            <person name="Bode H.B."/>
        </authorList>
    </citation>
    <scope>NUCLEOTIDE SEQUENCE [LARGE SCALE GENOMIC DNA]</scope>
    <source>
        <strain evidence="1 4">DSM 17908</strain>
    </source>
</reference>
<dbReference type="AlphaFoldDB" id="A0A1I3R848"/>
<reference evidence="3" key="2">
    <citation type="submission" date="2016-10" db="EMBL/GenBank/DDBJ databases">
        <authorList>
            <person name="Varghese N."/>
            <person name="Submissions S."/>
        </authorList>
    </citation>
    <scope>NUCLEOTIDE SEQUENCE [LARGE SCALE GENOMIC DNA]</scope>
    <source>
        <strain evidence="3">DSM 17908</strain>
    </source>
</reference>
<dbReference type="EMBL" id="FORG01000009">
    <property type="protein sequence ID" value="SFJ42793.1"/>
    <property type="molecule type" value="Genomic_DNA"/>
</dbReference>
<evidence type="ECO:0000313" key="3">
    <source>
        <dbReference type="Proteomes" id="UP000198919"/>
    </source>
</evidence>
<dbReference type="Pfam" id="PF20392">
    <property type="entry name" value="DUF6687"/>
    <property type="match status" value="1"/>
</dbReference>
<dbReference type="Proteomes" id="UP000224607">
    <property type="component" value="Unassembled WGS sequence"/>
</dbReference>
<gene>
    <name evidence="2" type="ORF">SAMN05421680_10930</name>
    <name evidence="1" type="ORF">Xmau_02395</name>
</gene>
<dbReference type="OrthoDB" id="2379877at2"/>
<proteinExistence type="predicted"/>
<accession>A0A1I3R848</accession>
<organism evidence="2 3">
    <name type="scientific">Xenorhabdus mauleonii</name>
    <dbReference type="NCBI Taxonomy" id="351675"/>
    <lineage>
        <taxon>Bacteria</taxon>
        <taxon>Pseudomonadati</taxon>
        <taxon>Pseudomonadota</taxon>
        <taxon>Gammaproteobacteria</taxon>
        <taxon>Enterobacterales</taxon>
        <taxon>Morganellaceae</taxon>
        <taxon>Xenorhabdus</taxon>
    </lineage>
</organism>
<evidence type="ECO:0000313" key="2">
    <source>
        <dbReference type="EMBL" id="SFJ42793.1"/>
    </source>
</evidence>
<reference evidence="2" key="1">
    <citation type="submission" date="2016-10" db="EMBL/GenBank/DDBJ databases">
        <authorList>
            <person name="de Groot N.N."/>
        </authorList>
    </citation>
    <scope>NUCLEOTIDE SEQUENCE [LARGE SCALE GENOMIC DNA]</scope>
    <source>
        <strain evidence="2">DSM 17908</strain>
    </source>
</reference>
<dbReference type="Proteomes" id="UP000198919">
    <property type="component" value="Unassembled WGS sequence"/>
</dbReference>
<evidence type="ECO:0000313" key="4">
    <source>
        <dbReference type="Proteomes" id="UP000224607"/>
    </source>
</evidence>
<protein>
    <submittedName>
        <fullName evidence="2">Uncharacterized protein</fullName>
    </submittedName>
</protein>
<dbReference type="EMBL" id="NITY01000008">
    <property type="protein sequence ID" value="PHM39795.1"/>
    <property type="molecule type" value="Genomic_DNA"/>
</dbReference>